<evidence type="ECO:0000313" key="1">
    <source>
        <dbReference type="EMBL" id="KUO95849.1"/>
    </source>
</evidence>
<evidence type="ECO:0000313" key="2">
    <source>
        <dbReference type="Proteomes" id="UP000053557"/>
    </source>
</evidence>
<proteinExistence type="predicted"/>
<dbReference type="AlphaFoldDB" id="A0A101XQS7"/>
<keyword evidence="2" id="KW-1185">Reference proteome</keyword>
<accession>A0A101XQS7</accession>
<gene>
    <name evidence="1" type="ORF">ATW55_14875</name>
</gene>
<name>A0A101XQS7_9BACL</name>
<sequence>MAQRIDVNTVLADDWKFKWGGQSLSIEPTPQAKCRHTYQIQGDPHFYMDGQIQFDFPQVNCTFIFSDGTVLVAQAPASNQAIRDCHIFDDEGKHFFLGQAGSFDEQVGWLFVQQNDGEFYCTANSPITNNVGRDRVPPKYKDC</sequence>
<dbReference type="OrthoDB" id="3034800at2"/>
<comment type="caution">
    <text evidence="1">The sequence shown here is derived from an EMBL/GenBank/DDBJ whole genome shotgun (WGS) entry which is preliminary data.</text>
</comment>
<dbReference type="EMBL" id="LPVJ01000033">
    <property type="protein sequence ID" value="KUO95849.1"/>
    <property type="molecule type" value="Genomic_DNA"/>
</dbReference>
<protein>
    <submittedName>
        <fullName evidence="1">Uncharacterized protein</fullName>
    </submittedName>
</protein>
<organism evidence="1 2">
    <name type="scientific">Ferroacidibacillus organovorans</name>
    <dbReference type="NCBI Taxonomy" id="1765683"/>
    <lineage>
        <taxon>Bacteria</taxon>
        <taxon>Bacillati</taxon>
        <taxon>Bacillota</taxon>
        <taxon>Bacilli</taxon>
        <taxon>Bacillales</taxon>
        <taxon>Alicyclobacillaceae</taxon>
        <taxon>Ferroacidibacillus</taxon>
    </lineage>
</organism>
<reference evidence="1 2" key="1">
    <citation type="submission" date="2015-12" db="EMBL/GenBank/DDBJ databases">
        <title>Draft genome sequence of Acidibacillus ferrooxidans ITV001, isolated from a chalcopyrite acid mine drainage site in Brazil.</title>
        <authorList>
            <person name="Dall'Agnol H."/>
            <person name="Nancucheo I."/>
            <person name="Johnson B."/>
            <person name="Oliveira R."/>
            <person name="Leite L."/>
            <person name="Pylro V."/>
            <person name="Nunes G.L."/>
            <person name="Tzotzos G."/>
            <person name="Fernandes G.R."/>
            <person name="Dutra J."/>
            <person name="Orellana S.C."/>
            <person name="Oliveira G."/>
        </authorList>
    </citation>
    <scope>NUCLEOTIDE SEQUENCE [LARGE SCALE GENOMIC DNA]</scope>
    <source>
        <strain evidence="2">ITV01</strain>
    </source>
</reference>
<dbReference type="Proteomes" id="UP000053557">
    <property type="component" value="Unassembled WGS sequence"/>
</dbReference>